<evidence type="ECO:0000313" key="4">
    <source>
        <dbReference type="EMBL" id="SIM65489.1"/>
    </source>
</evidence>
<evidence type="ECO:0000256" key="2">
    <source>
        <dbReference type="SAM" id="Phobius"/>
    </source>
</evidence>
<keyword evidence="2" id="KW-0472">Membrane</keyword>
<feature type="transmembrane region" description="Helical" evidence="2">
    <location>
        <begin position="65"/>
        <end position="84"/>
    </location>
</feature>
<sequence>MPGIPLNQFGYGEEIGLVIFLTVVCSLVLLSWYLSISHYVKEANKKILGSQEIYYRNLSRGSVETGIYVILSMIPYIGFIFMFLSSSSISRMRRVTAAINHNFSKASRRYVMVSFLTGLGMFISTLVSLAGIGFLHNSTSYAQIFYLEILWYPIYFTVSVGTLLSVSTPGIRGATGVVGTLSILAYMGVILSSGSTIFNYNIIYFIEFTEILIALLFMVNYHTTKVLHMKIVKNNTGIAETNVTNTMSMAGDPVINEGYKPEFNRDKNQSANQKQQVNSSQNQTNYQQRNAVSTINTKYEQKDAIAIIGPPAAGKTTFLAYFFHFLQDIEAAINVEADVVSGIDLMEEYINRIFSEHKFPELTAKDRVGEVVFQFTKKKRFGSNRIYLRINDIAGETFNSLQGGPDNVRRMLMNTRFEYLLKAKGYLVMIDCSSYREWATRDLQYRRIIETILNARVDKKSRPNIAFLFTKTDTLPDAVFNYSAIDLLKLLRNTYAYITKNIKNPSAFKIFIKTERDQNGEIVPKLDLGVGGMYGINFDPQLNSGFILIANWISEVGDL</sequence>
<proteinExistence type="predicted"/>
<feature type="transmembrane region" description="Helical" evidence="2">
    <location>
        <begin position="110"/>
        <end position="132"/>
    </location>
</feature>
<dbReference type="Gene3D" id="3.40.50.300">
    <property type="entry name" value="P-loop containing nucleotide triphosphate hydrolases"/>
    <property type="match status" value="1"/>
</dbReference>
<dbReference type="Pfam" id="PF19993">
    <property type="entry name" value="DO-GTPase2"/>
    <property type="match status" value="1"/>
</dbReference>
<dbReference type="CDD" id="cd02019">
    <property type="entry name" value="NK"/>
    <property type="match status" value="1"/>
</dbReference>
<evidence type="ECO:0000256" key="1">
    <source>
        <dbReference type="SAM" id="MobiDB-lite"/>
    </source>
</evidence>
<organism evidence="4 5">
    <name type="scientific">Cuniculiplasma divulgatum</name>
    <dbReference type="NCBI Taxonomy" id="1673428"/>
    <lineage>
        <taxon>Archaea</taxon>
        <taxon>Methanobacteriati</taxon>
        <taxon>Thermoplasmatota</taxon>
        <taxon>Thermoplasmata</taxon>
        <taxon>Thermoplasmatales</taxon>
        <taxon>Cuniculiplasmataceae</taxon>
        <taxon>Cuniculiplasma</taxon>
    </lineage>
</organism>
<dbReference type="InterPro" id="IPR045528">
    <property type="entry name" value="DO-GTPase2"/>
</dbReference>
<feature type="transmembrane region" description="Helical" evidence="2">
    <location>
        <begin position="197"/>
        <end position="221"/>
    </location>
</feature>
<dbReference type="EMBL" id="LT671858">
    <property type="protein sequence ID" value="SIM65489.1"/>
    <property type="molecule type" value="Genomic_DNA"/>
</dbReference>
<protein>
    <submittedName>
        <fullName evidence="4">Multipass membrane protein</fullName>
    </submittedName>
</protein>
<feature type="compositionally biased region" description="Low complexity" evidence="1">
    <location>
        <begin position="269"/>
        <end position="286"/>
    </location>
</feature>
<dbReference type="AlphaFoldDB" id="A0A1N5UYU4"/>
<dbReference type="GeneID" id="41588413"/>
<feature type="region of interest" description="Disordered" evidence="1">
    <location>
        <begin position="261"/>
        <end position="286"/>
    </location>
</feature>
<feature type="transmembrane region" description="Helical" evidence="2">
    <location>
        <begin position="15"/>
        <end position="34"/>
    </location>
</feature>
<reference evidence="4 5" key="1">
    <citation type="submission" date="2016-04" db="EMBL/GenBank/DDBJ databases">
        <authorList>
            <person name="Evans L.H."/>
            <person name="Alamgir A."/>
            <person name="Owens N."/>
            <person name="Weber N.D."/>
            <person name="Virtaneva K."/>
            <person name="Barbian K."/>
            <person name="Babar A."/>
            <person name="Rosenke K."/>
        </authorList>
    </citation>
    <scope>NUCLEOTIDE SEQUENCE [LARGE SCALE GENOMIC DNA]</scope>
    <source>
        <strain evidence="5">S5(T) (JCM 30642 \VKM B-2941)</strain>
    </source>
</reference>
<evidence type="ECO:0000259" key="3">
    <source>
        <dbReference type="Pfam" id="PF19993"/>
    </source>
</evidence>
<keyword evidence="2" id="KW-0812">Transmembrane</keyword>
<accession>A0A1N5UYU4</accession>
<evidence type="ECO:0000313" key="5">
    <source>
        <dbReference type="Proteomes" id="UP000195607"/>
    </source>
</evidence>
<feature type="transmembrane region" description="Helical" evidence="2">
    <location>
        <begin position="173"/>
        <end position="191"/>
    </location>
</feature>
<keyword evidence="2" id="KW-1133">Transmembrane helix</keyword>
<dbReference type="SUPFAM" id="SSF52540">
    <property type="entry name" value="P-loop containing nucleoside triphosphate hydrolases"/>
    <property type="match status" value="2"/>
</dbReference>
<name>A0A1N5UYU4_9ARCH</name>
<dbReference type="InterPro" id="IPR027417">
    <property type="entry name" value="P-loop_NTPase"/>
</dbReference>
<gene>
    <name evidence="4" type="ORF">CSP5_1154</name>
</gene>
<dbReference type="RefSeq" id="WP_148689834.1">
    <property type="nucleotide sequence ID" value="NZ_LT671858.1"/>
</dbReference>
<feature type="transmembrane region" description="Helical" evidence="2">
    <location>
        <begin position="144"/>
        <end position="166"/>
    </location>
</feature>
<dbReference type="Proteomes" id="UP000195607">
    <property type="component" value="Chromosome I"/>
</dbReference>
<feature type="domain" description="Double-GTPase 2" evidence="3">
    <location>
        <begin position="305"/>
        <end position="477"/>
    </location>
</feature>